<accession>A0A1G6JC49</accession>
<protein>
    <recommendedName>
        <fullName evidence="3">HAD family hydrolase</fullName>
    </recommendedName>
</protein>
<dbReference type="SUPFAM" id="SSF56784">
    <property type="entry name" value="HAD-like"/>
    <property type="match status" value="1"/>
</dbReference>
<sequence>MRELFDFLLDPQTAVVFDIDGVLAVYEFGTHCHSACPDADWETYVRAHDPYASTRPVPEIQHFVCAKGPTRVYACSVAADFEAPGKRDFVLANYDISPDHIRLVESKPQKMGFLQSVADDLALPRNRVALVEDTVKTLDAACEKGFATVHVTSFFGFGNQRPDA</sequence>
<evidence type="ECO:0008006" key="3">
    <source>
        <dbReference type="Google" id="ProtNLM"/>
    </source>
</evidence>
<gene>
    <name evidence="1" type="ORF">SAMN04487824_10462</name>
</gene>
<dbReference type="InterPro" id="IPR036412">
    <property type="entry name" value="HAD-like_sf"/>
</dbReference>
<reference evidence="2" key="1">
    <citation type="submission" date="2016-10" db="EMBL/GenBank/DDBJ databases">
        <authorList>
            <person name="Varghese N."/>
            <person name="Submissions S."/>
        </authorList>
    </citation>
    <scope>NUCLEOTIDE SEQUENCE [LARGE SCALE GENOMIC DNA]</scope>
    <source>
        <strain evidence="2">DSM 22619</strain>
    </source>
</reference>
<dbReference type="RefSeq" id="WP_090845461.1">
    <property type="nucleotide sequence ID" value="NZ_FMZL01000004.1"/>
</dbReference>
<dbReference type="Proteomes" id="UP000198528">
    <property type="component" value="Unassembled WGS sequence"/>
</dbReference>
<name>A0A1G6JC49_9ACTN</name>
<organism evidence="1 2">
    <name type="scientific">Parafannyhessea umbonata</name>
    <dbReference type="NCBI Taxonomy" id="604330"/>
    <lineage>
        <taxon>Bacteria</taxon>
        <taxon>Bacillati</taxon>
        <taxon>Actinomycetota</taxon>
        <taxon>Coriobacteriia</taxon>
        <taxon>Coriobacteriales</taxon>
        <taxon>Atopobiaceae</taxon>
        <taxon>Parafannyhessea</taxon>
    </lineage>
</organism>
<keyword evidence="2" id="KW-1185">Reference proteome</keyword>
<dbReference type="EMBL" id="FMZL01000004">
    <property type="protein sequence ID" value="SDC15975.1"/>
    <property type="molecule type" value="Genomic_DNA"/>
</dbReference>
<evidence type="ECO:0000313" key="1">
    <source>
        <dbReference type="EMBL" id="SDC15975.1"/>
    </source>
</evidence>
<dbReference type="AlphaFoldDB" id="A0A1G6JC49"/>
<proteinExistence type="predicted"/>
<evidence type="ECO:0000313" key="2">
    <source>
        <dbReference type="Proteomes" id="UP000198528"/>
    </source>
</evidence>